<accession>A0ABD5PKX1</accession>
<dbReference type="Pfam" id="PF13620">
    <property type="entry name" value="CarboxypepD_reg"/>
    <property type="match status" value="1"/>
</dbReference>
<dbReference type="Proteomes" id="UP001595898">
    <property type="component" value="Unassembled WGS sequence"/>
</dbReference>
<dbReference type="RefSeq" id="WP_250138839.1">
    <property type="nucleotide sequence ID" value="NZ_JALIQP010000001.1"/>
</dbReference>
<dbReference type="EMBL" id="JBHSFA010000002">
    <property type="protein sequence ID" value="MFC4540676.1"/>
    <property type="molecule type" value="Genomic_DNA"/>
</dbReference>
<reference evidence="1 2" key="1">
    <citation type="journal article" date="2019" name="Int. J. Syst. Evol. Microbiol.">
        <title>The Global Catalogue of Microorganisms (GCM) 10K type strain sequencing project: providing services to taxonomists for standard genome sequencing and annotation.</title>
        <authorList>
            <consortium name="The Broad Institute Genomics Platform"/>
            <consortium name="The Broad Institute Genome Sequencing Center for Infectious Disease"/>
            <person name="Wu L."/>
            <person name="Ma J."/>
        </authorList>
    </citation>
    <scope>NUCLEOTIDE SEQUENCE [LARGE SCALE GENOMIC DNA]</scope>
    <source>
        <strain evidence="1 2">WLHS5</strain>
    </source>
</reference>
<dbReference type="InterPro" id="IPR006311">
    <property type="entry name" value="TAT_signal"/>
</dbReference>
<dbReference type="SUPFAM" id="SSF50965">
    <property type="entry name" value="Galactose oxidase, central domain"/>
    <property type="match status" value="1"/>
</dbReference>
<dbReference type="InterPro" id="IPR011043">
    <property type="entry name" value="Gal_Oxase/kelch_b-propeller"/>
</dbReference>
<evidence type="ECO:0000313" key="1">
    <source>
        <dbReference type="EMBL" id="MFC4540676.1"/>
    </source>
</evidence>
<keyword evidence="2" id="KW-1185">Reference proteome</keyword>
<dbReference type="PANTHER" id="PTHR42754">
    <property type="entry name" value="ENDOGLUCANASE"/>
    <property type="match status" value="1"/>
</dbReference>
<organism evidence="1 2">
    <name type="scientific">Halosolutus amylolyticus</name>
    <dbReference type="NCBI Taxonomy" id="2932267"/>
    <lineage>
        <taxon>Archaea</taxon>
        <taxon>Methanobacteriati</taxon>
        <taxon>Methanobacteriota</taxon>
        <taxon>Stenosarchaea group</taxon>
        <taxon>Halobacteria</taxon>
        <taxon>Halobacteriales</taxon>
        <taxon>Natrialbaceae</taxon>
        <taxon>Halosolutus</taxon>
    </lineage>
</organism>
<comment type="caution">
    <text evidence="1">The sequence shown here is derived from an EMBL/GenBank/DDBJ whole genome shotgun (WGS) entry which is preliminary data.</text>
</comment>
<dbReference type="PANTHER" id="PTHR42754:SF1">
    <property type="entry name" value="LIPOPROTEIN"/>
    <property type="match status" value="1"/>
</dbReference>
<dbReference type="SUPFAM" id="SSF49464">
    <property type="entry name" value="Carboxypeptidase regulatory domain-like"/>
    <property type="match status" value="1"/>
</dbReference>
<evidence type="ECO:0000313" key="2">
    <source>
        <dbReference type="Proteomes" id="UP001595898"/>
    </source>
</evidence>
<name>A0ABD5PKX1_9EURY</name>
<dbReference type="Gene3D" id="2.60.40.1120">
    <property type="entry name" value="Carboxypeptidase-like, regulatory domain"/>
    <property type="match status" value="1"/>
</dbReference>
<dbReference type="InterPro" id="IPR008969">
    <property type="entry name" value="CarboxyPept-like_regulatory"/>
</dbReference>
<protein>
    <submittedName>
        <fullName evidence="1">Carboxypeptidase-like regulatory domain-containing protein</fullName>
    </submittedName>
</protein>
<proteinExistence type="predicted"/>
<gene>
    <name evidence="1" type="ORF">ACFO5R_01890</name>
</gene>
<dbReference type="AlphaFoldDB" id="A0ABD5PKX1"/>
<dbReference type="PROSITE" id="PS51318">
    <property type="entry name" value="TAT"/>
    <property type="match status" value="1"/>
</dbReference>
<sequence length="852" mass="89307">MNPNRRHLLRGLAGAGLLPLAGYVTAGVDSASATEDEQAKVRSSAVSNGDSAPSLNWQWTDDAAGDAVVQDVVTTADGEVICVGQETDSGGAQHVLVRRIDRDGETVWSERIGGDGHDAAIGATTSETGDVLFCGGSASEGSTSLDTIVGRVDPDGDLAWLEPFGRSGTNDAAHAVTRADDGGVVAAGGTHYLGGAFGDGVGRLLKIDTTGSLEWEETYDDDRPGELYDVVTASRGRYAFVGTRASADGDDGRAWLGVVSDDGALEWSRTYGAAGSRIGYGLVEIDDGGFAFAGTTTPPARDDPTVWVVKVDEDGTLEWERTYGGGTSDGALSIAASPDGYSVAGWTEEGGTDRGWLLSLDAVGGLEWEEMYGSGGDARFNVHRPVGSGYAAGGYATAGGVSPSVWAIGLGDPADEPVSVSGVVTDSGGNDVSGVAVEFVDAATGEVQSTVSPDTDGEYVVDLPGNATYRVVVDDVDFERFRDELSVAANETQEFDIELTLTPFGRRKRTKRELAGTIDDASISLTEADRADTLLTELTAGVEAGDLDLETAAASVTRHLWGERIVQDANTGLGPGEYSELSDYHLIHRTARAGVKAVIQLLALPKILAKKVAAHFTTNDLVLTLVGELADLVKEAVTRALDLCFSDGEPGSDGVSPRQEAERLAEAETNAIEQALDPAEPITYGGIKQLISDAIDAVTVPVAELERLRTETIFYRPNLLELQYQINADAVAADGLPGTEEDANRQFVDGSRTVDDRLAIASEAMSAVDDGLVNDDDGILAALADVWHERDLSAVLDLIWSLIGFVEDLLSVFYDVSNLLVGTGAYYSVLAPMTTATTGIARGQLFDLTGGD</sequence>